<reference evidence="6 7" key="1">
    <citation type="submission" date="2013-02" db="EMBL/GenBank/DDBJ databases">
        <authorList>
            <person name="Fiebig A."/>
            <person name="Goeker M."/>
            <person name="Klenk H.-P.P."/>
        </authorList>
    </citation>
    <scope>NUCLEOTIDE SEQUENCE [LARGE SCALE GENOMIC DNA]</scope>
    <source>
        <strain evidence="6 7">DSM 19309</strain>
    </source>
</reference>
<dbReference type="Proteomes" id="UP000019666">
    <property type="component" value="Unassembled WGS sequence"/>
</dbReference>
<dbReference type="Pfam" id="PF09977">
    <property type="entry name" value="Tad_C"/>
    <property type="match status" value="1"/>
</dbReference>
<evidence type="ECO:0000256" key="2">
    <source>
        <dbReference type="SAM" id="Phobius"/>
    </source>
</evidence>
<comment type="caution">
    <text evidence="6">The sequence shown here is derived from an EMBL/GenBank/DDBJ whole genome shotgun (WGS) entry which is preliminary data.</text>
</comment>
<dbReference type="Pfam" id="PF13400">
    <property type="entry name" value="Tad"/>
    <property type="match status" value="1"/>
</dbReference>
<feature type="region of interest" description="Disordered" evidence="1">
    <location>
        <begin position="469"/>
        <end position="495"/>
    </location>
</feature>
<evidence type="ECO:0000313" key="7">
    <source>
        <dbReference type="Proteomes" id="UP000019666"/>
    </source>
</evidence>
<evidence type="ECO:0000313" key="6">
    <source>
        <dbReference type="EMBL" id="EYD75522.1"/>
    </source>
</evidence>
<dbReference type="AlphaFoldDB" id="A0A017HM18"/>
<feature type="domain" description="DUF2134" evidence="3">
    <location>
        <begin position="82"/>
        <end position="166"/>
    </location>
</feature>
<organism evidence="6 7">
    <name type="scientific">Rubellimicrobium mesophilum DSM 19309</name>
    <dbReference type="NCBI Taxonomy" id="442562"/>
    <lineage>
        <taxon>Bacteria</taxon>
        <taxon>Pseudomonadati</taxon>
        <taxon>Pseudomonadota</taxon>
        <taxon>Alphaproteobacteria</taxon>
        <taxon>Rhodobacterales</taxon>
        <taxon>Roseobacteraceae</taxon>
        <taxon>Rubellimicrobium</taxon>
    </lineage>
</organism>
<feature type="transmembrane region" description="Helical" evidence="2">
    <location>
        <begin position="21"/>
        <end position="41"/>
    </location>
</feature>
<feature type="domain" description="Putative Flp pilus-assembly TadG-like N-terminal" evidence="4">
    <location>
        <begin position="20"/>
        <end position="64"/>
    </location>
</feature>
<gene>
    <name evidence="6" type="ORF">Rumeso_02868</name>
</gene>
<accession>A0A017HM18</accession>
<evidence type="ECO:0000259" key="4">
    <source>
        <dbReference type="Pfam" id="PF13400"/>
    </source>
</evidence>
<sequence>MSLRRALSASVRRLGGDERGVISAFNLFLTVACCAVGAAAVDVTHFYAAQTQLQVGADLAAHAALYTRRYGRYEGGTYYALTDDQAKTAAVDAVQHGMPTQVYGTVVAGADIVLGRLNFETGQVIADAANPEAAQVLTHRAGANPVGSFLFRIVGIDSMNVNTSAVFSLGPGECRMDQGFFSQTQVAINGGNTFYPGFCIGTPKFWVRNQNSFRPGMTTLIPNGSGLDLSGSDVDKHNPGLMQSVQYGALDLATTLNLVNNDNHSLNTNLQHFQSHDYARWLLTQPDWTQVVTDLTRTNPITVTSNKATFRPGDLATNTVHVIRCPSDKSSIVLRDSSSADTFRNIVILTNCPVSFDGDVKLEDMVLSSTYIDKNSASITAPSSRNGLTIGKNDNCAPGGGAALITRGRFDAAAKVNFYGAQIRAGTEVDFQSNATGQGVSIIAGDRVRTNSNAEMQVCGPTRGRCRGTCPSGSSGSERHPFPCRGGAPGTLTTT</sequence>
<dbReference type="InterPro" id="IPR018705">
    <property type="entry name" value="DUF2134_membrane"/>
</dbReference>
<dbReference type="InterPro" id="IPR028087">
    <property type="entry name" value="Tad_N"/>
</dbReference>
<name>A0A017HM18_9RHOB</name>
<protein>
    <recommendedName>
        <fullName evidence="8">Flp pilus-assembly TadG-like N-terminal domain-containing protein</fullName>
    </recommendedName>
</protein>
<proteinExistence type="predicted"/>
<keyword evidence="2" id="KW-0472">Membrane</keyword>
<feature type="domain" description="DUF7867" evidence="5">
    <location>
        <begin position="179"/>
        <end position="460"/>
    </location>
</feature>
<evidence type="ECO:0008006" key="8">
    <source>
        <dbReference type="Google" id="ProtNLM"/>
    </source>
</evidence>
<dbReference type="PROSITE" id="PS51257">
    <property type="entry name" value="PROKAR_LIPOPROTEIN"/>
    <property type="match status" value="1"/>
</dbReference>
<keyword evidence="2" id="KW-1133">Transmembrane helix</keyword>
<keyword evidence="2" id="KW-0812">Transmembrane</keyword>
<evidence type="ECO:0000256" key="1">
    <source>
        <dbReference type="SAM" id="MobiDB-lite"/>
    </source>
</evidence>
<dbReference type="EMBL" id="AOSK01000075">
    <property type="protein sequence ID" value="EYD75522.1"/>
    <property type="molecule type" value="Genomic_DNA"/>
</dbReference>
<dbReference type="STRING" id="442562.Rumeso_02868"/>
<evidence type="ECO:0000259" key="3">
    <source>
        <dbReference type="Pfam" id="PF09977"/>
    </source>
</evidence>
<dbReference type="Pfam" id="PF25269">
    <property type="entry name" value="DUF7867"/>
    <property type="match status" value="1"/>
</dbReference>
<evidence type="ECO:0000259" key="5">
    <source>
        <dbReference type="Pfam" id="PF25269"/>
    </source>
</evidence>
<dbReference type="InterPro" id="IPR057189">
    <property type="entry name" value="DUF7867"/>
</dbReference>
<dbReference type="HOGENOM" id="CLU_550807_0_0_5"/>
<keyword evidence="7" id="KW-1185">Reference proteome</keyword>